<name>A0A7X5LII2_9ALTE</name>
<gene>
    <name evidence="21" type="ORF">GTH32_01895</name>
</gene>
<comment type="caution">
    <text evidence="21">The sequence shown here is derived from an EMBL/GenBank/DDBJ whole genome shotgun (WGS) entry which is preliminary data.</text>
</comment>
<keyword evidence="22" id="KW-1185">Reference proteome</keyword>
<evidence type="ECO:0000256" key="5">
    <source>
        <dbReference type="ARBA" id="ARBA00022475"/>
    </source>
</evidence>
<dbReference type="InterPro" id="IPR027417">
    <property type="entry name" value="P-loop_NTPase"/>
</dbReference>
<organism evidence="21 22">
    <name type="scientific">Alteromonas profundi</name>
    <dbReference type="NCBI Taxonomy" id="2696062"/>
    <lineage>
        <taxon>Bacteria</taxon>
        <taxon>Pseudomonadati</taxon>
        <taxon>Pseudomonadota</taxon>
        <taxon>Gammaproteobacteria</taxon>
        <taxon>Alteromonadales</taxon>
        <taxon>Alteromonadaceae</taxon>
        <taxon>Alteromonas/Salinimonas group</taxon>
        <taxon>Alteromonas</taxon>
    </lineage>
</organism>
<dbReference type="Pfam" id="PF13807">
    <property type="entry name" value="GNVR"/>
    <property type="match status" value="1"/>
</dbReference>
<dbReference type="AlphaFoldDB" id="A0A7X5LII2"/>
<feature type="transmembrane region" description="Helical" evidence="17">
    <location>
        <begin position="446"/>
        <end position="466"/>
    </location>
</feature>
<protein>
    <recommendedName>
        <fullName evidence="4">non-specific protein-tyrosine kinase</fullName>
        <ecNumber evidence="4">2.7.10.2</ecNumber>
    </recommendedName>
</protein>
<proteinExistence type="inferred from homology"/>
<keyword evidence="10 21" id="KW-0418">Kinase</keyword>
<dbReference type="InterPro" id="IPR032807">
    <property type="entry name" value="GNVR"/>
</dbReference>
<feature type="domain" description="AAA" evidence="19">
    <location>
        <begin position="548"/>
        <end position="681"/>
    </location>
</feature>
<evidence type="ECO:0000256" key="13">
    <source>
        <dbReference type="ARBA" id="ARBA00023136"/>
    </source>
</evidence>
<evidence type="ECO:0000256" key="14">
    <source>
        <dbReference type="ARBA" id="ARBA00023137"/>
    </source>
</evidence>
<keyword evidence="8 17" id="KW-0812">Transmembrane</keyword>
<feature type="domain" description="Polysaccharide chain length determinant N-terminal" evidence="18">
    <location>
        <begin position="12"/>
        <end position="104"/>
    </location>
</feature>
<evidence type="ECO:0000256" key="15">
    <source>
        <dbReference type="ARBA" id="ARBA00051245"/>
    </source>
</evidence>
<keyword evidence="12 17" id="KW-1133">Transmembrane helix</keyword>
<dbReference type="InterPro" id="IPR005702">
    <property type="entry name" value="Wzc-like_C"/>
</dbReference>
<dbReference type="CDD" id="cd05387">
    <property type="entry name" value="BY-kinase"/>
    <property type="match status" value="1"/>
</dbReference>
<dbReference type="SUPFAM" id="SSF52540">
    <property type="entry name" value="P-loop containing nucleoside triphosphate hydrolases"/>
    <property type="match status" value="1"/>
</dbReference>
<feature type="transmembrane region" description="Helical" evidence="17">
    <location>
        <begin position="28"/>
        <end position="46"/>
    </location>
</feature>
<dbReference type="EC" id="2.7.10.2" evidence="4"/>
<evidence type="ECO:0000256" key="7">
    <source>
        <dbReference type="ARBA" id="ARBA00022679"/>
    </source>
</evidence>
<dbReference type="InterPro" id="IPR003856">
    <property type="entry name" value="LPS_length_determ_N"/>
</dbReference>
<evidence type="ECO:0000256" key="12">
    <source>
        <dbReference type="ARBA" id="ARBA00022989"/>
    </source>
</evidence>
<dbReference type="Pfam" id="PF13614">
    <property type="entry name" value="AAA_31"/>
    <property type="match status" value="1"/>
</dbReference>
<comment type="similarity">
    <text evidence="2">Belongs to the CpsD/CapB family.</text>
</comment>
<feature type="domain" description="Tyrosine-protein kinase G-rich" evidence="20">
    <location>
        <begin position="388"/>
        <end position="465"/>
    </location>
</feature>
<evidence type="ECO:0000256" key="11">
    <source>
        <dbReference type="ARBA" id="ARBA00022840"/>
    </source>
</evidence>
<comment type="subcellular location">
    <subcellularLocation>
        <location evidence="1">Cell inner membrane</location>
        <topology evidence="1">Multi-pass membrane protein</topology>
    </subcellularLocation>
</comment>
<evidence type="ECO:0000256" key="4">
    <source>
        <dbReference type="ARBA" id="ARBA00011903"/>
    </source>
</evidence>
<keyword evidence="6" id="KW-0997">Cell inner membrane</keyword>
<evidence type="ECO:0000256" key="2">
    <source>
        <dbReference type="ARBA" id="ARBA00007316"/>
    </source>
</evidence>
<evidence type="ECO:0000256" key="1">
    <source>
        <dbReference type="ARBA" id="ARBA00004429"/>
    </source>
</evidence>
<dbReference type="Pfam" id="PF02706">
    <property type="entry name" value="Wzz"/>
    <property type="match status" value="1"/>
</dbReference>
<keyword evidence="9" id="KW-0547">Nucleotide-binding</keyword>
<dbReference type="Proteomes" id="UP000470213">
    <property type="component" value="Unassembled WGS sequence"/>
</dbReference>
<reference evidence="21 22" key="1">
    <citation type="submission" date="2020-01" db="EMBL/GenBank/DDBJ databases">
        <authorList>
            <person name="Chen J."/>
            <person name="Zhu S."/>
            <person name="Yang J."/>
        </authorList>
    </citation>
    <scope>NUCLEOTIDE SEQUENCE [LARGE SCALE GENOMIC DNA]</scope>
    <source>
        <strain evidence="21 22">345S023</strain>
    </source>
</reference>
<accession>A0A7X5LII2</accession>
<comment type="similarity">
    <text evidence="3">Belongs to the etk/wzc family.</text>
</comment>
<evidence type="ECO:0000256" key="8">
    <source>
        <dbReference type="ARBA" id="ARBA00022692"/>
    </source>
</evidence>
<dbReference type="Gene3D" id="3.40.50.300">
    <property type="entry name" value="P-loop containing nucleotide triphosphate hydrolases"/>
    <property type="match status" value="1"/>
</dbReference>
<dbReference type="PANTHER" id="PTHR32309">
    <property type="entry name" value="TYROSINE-PROTEIN KINASE"/>
    <property type="match status" value="1"/>
</dbReference>
<evidence type="ECO:0000256" key="9">
    <source>
        <dbReference type="ARBA" id="ARBA00022741"/>
    </source>
</evidence>
<evidence type="ECO:0000259" key="19">
    <source>
        <dbReference type="Pfam" id="PF13614"/>
    </source>
</evidence>
<sequence length="732" mass="81917">MDETKSKATDMDTIDVAHYFTIVKRNSLRILLLAVAFTILVALFVFRMTPIYSSSATILVDSENTNLVSIEEVYGFDSNRKDYMQTQFEILRSRQIAERTVRKLALHKNASFMPDENDKDGITLLKEALKDALPFFPQEKEIERTEEEQEELDVRIATNKLMRSLNLSLISKTQVMVVTVNSDIPKLSAMIANAVADEYIDNYLLSKLEMTSKATEFLTESLDGLKRKLIISENRLADFFERNQVVNLHGVVGLAADELEGLSEQLLDAQNALKLNETIYRQTQTNNSIEGIASLPEVLNHPTIQGVRRDEAKAMTRVSELSKVYGPKHPNMIAANAELNSIRETLATQTRDLVSSINKQYLLSKERVELLKAQVEQAKANYRRLSTLENERLTLQREVDINQQLYDSFFTRLKETDELGGFETANARILDKAIVPSVPSKPNKKLLIAMAFIFSIGFGVFVAILMDTLNSGINSVDDVEKKLGQRMLGLIPWLPHKKKTDLPVRSYFDSSKHQFSEALRTLRTSLSLLNLNKEKQAVMVTSSVPKEGKTTVSLNLAFAFGQLKKTVVVDADLRRPSIGKMFNIPVYQPGVANLILKTHTVDECVVTDEESGIDVITAGTVPSNPQELLADTEFATLIEKLKKTYDFVVLDTAPTQAVSDSMIVAECADSIVYVVRADATSDKVINSGIGRLLQVGHRVDGVVLNQVDLRKSDVSQKYAGFYDQYGYTSENS</sequence>
<dbReference type="GO" id="GO:0005886">
    <property type="term" value="C:plasma membrane"/>
    <property type="evidence" value="ECO:0007669"/>
    <property type="project" value="UniProtKB-SubCell"/>
</dbReference>
<evidence type="ECO:0000256" key="16">
    <source>
        <dbReference type="SAM" id="Coils"/>
    </source>
</evidence>
<keyword evidence="11" id="KW-0067">ATP-binding</keyword>
<evidence type="ECO:0000256" key="3">
    <source>
        <dbReference type="ARBA" id="ARBA00008883"/>
    </source>
</evidence>
<dbReference type="EMBL" id="JAAAWN010000002">
    <property type="protein sequence ID" value="NDV89948.1"/>
    <property type="molecule type" value="Genomic_DNA"/>
</dbReference>
<evidence type="ECO:0000256" key="6">
    <source>
        <dbReference type="ARBA" id="ARBA00022519"/>
    </source>
</evidence>
<dbReference type="NCBIfam" id="TIGR01007">
    <property type="entry name" value="eps_fam"/>
    <property type="match status" value="1"/>
</dbReference>
<keyword evidence="5" id="KW-1003">Cell membrane</keyword>
<keyword evidence="14" id="KW-0829">Tyrosine-protein kinase</keyword>
<keyword evidence="13 17" id="KW-0472">Membrane</keyword>
<evidence type="ECO:0000259" key="20">
    <source>
        <dbReference type="Pfam" id="PF13807"/>
    </source>
</evidence>
<keyword evidence="7 21" id="KW-0808">Transferase</keyword>
<evidence type="ECO:0000256" key="17">
    <source>
        <dbReference type="SAM" id="Phobius"/>
    </source>
</evidence>
<dbReference type="InterPro" id="IPR025669">
    <property type="entry name" value="AAA_dom"/>
</dbReference>
<evidence type="ECO:0000313" key="21">
    <source>
        <dbReference type="EMBL" id="NDV89948.1"/>
    </source>
</evidence>
<evidence type="ECO:0000313" key="22">
    <source>
        <dbReference type="Proteomes" id="UP000470213"/>
    </source>
</evidence>
<dbReference type="InterPro" id="IPR050445">
    <property type="entry name" value="Bact_polysacc_biosynth/exp"/>
</dbReference>
<evidence type="ECO:0000256" key="10">
    <source>
        <dbReference type="ARBA" id="ARBA00022777"/>
    </source>
</evidence>
<dbReference type="GO" id="GO:0005524">
    <property type="term" value="F:ATP binding"/>
    <property type="evidence" value="ECO:0007669"/>
    <property type="project" value="UniProtKB-KW"/>
</dbReference>
<dbReference type="GO" id="GO:0004715">
    <property type="term" value="F:non-membrane spanning protein tyrosine kinase activity"/>
    <property type="evidence" value="ECO:0007669"/>
    <property type="project" value="UniProtKB-EC"/>
</dbReference>
<evidence type="ECO:0000259" key="18">
    <source>
        <dbReference type="Pfam" id="PF02706"/>
    </source>
</evidence>
<dbReference type="PANTHER" id="PTHR32309:SF13">
    <property type="entry name" value="FERRIC ENTEROBACTIN TRANSPORT PROTEIN FEPE"/>
    <property type="match status" value="1"/>
</dbReference>
<keyword evidence="16" id="KW-0175">Coiled coil</keyword>
<comment type="catalytic activity">
    <reaction evidence="15">
        <text>L-tyrosyl-[protein] + ATP = O-phospho-L-tyrosyl-[protein] + ADP + H(+)</text>
        <dbReference type="Rhea" id="RHEA:10596"/>
        <dbReference type="Rhea" id="RHEA-COMP:10136"/>
        <dbReference type="Rhea" id="RHEA-COMP:20101"/>
        <dbReference type="ChEBI" id="CHEBI:15378"/>
        <dbReference type="ChEBI" id="CHEBI:30616"/>
        <dbReference type="ChEBI" id="CHEBI:46858"/>
        <dbReference type="ChEBI" id="CHEBI:61978"/>
        <dbReference type="ChEBI" id="CHEBI:456216"/>
        <dbReference type="EC" id="2.7.10.2"/>
    </reaction>
</comment>
<feature type="coiled-coil region" evidence="16">
    <location>
        <begin position="361"/>
        <end position="388"/>
    </location>
</feature>